<organism evidence="4 5">
    <name type="scientific">Bacteroides nordii</name>
    <dbReference type="NCBI Taxonomy" id="291645"/>
    <lineage>
        <taxon>Bacteria</taxon>
        <taxon>Pseudomonadati</taxon>
        <taxon>Bacteroidota</taxon>
        <taxon>Bacteroidia</taxon>
        <taxon>Bacteroidales</taxon>
        <taxon>Bacteroidaceae</taxon>
        <taxon>Bacteroides</taxon>
    </lineage>
</organism>
<dbReference type="PROSITE" id="PS00188">
    <property type="entry name" value="BIOTIN"/>
    <property type="match status" value="1"/>
</dbReference>
<feature type="domain" description="Lipoyl-binding" evidence="3">
    <location>
        <begin position="70"/>
        <end position="147"/>
    </location>
</feature>
<dbReference type="FunFam" id="2.40.50.100:FF:000003">
    <property type="entry name" value="Acetyl-CoA carboxylase biotin carboxyl carrier protein"/>
    <property type="match status" value="1"/>
</dbReference>
<dbReference type="InterPro" id="IPR000089">
    <property type="entry name" value="Biotin_lipoyl"/>
</dbReference>
<protein>
    <submittedName>
        <fullName evidence="4">Acetyl-CoA carboxylase biotin carboxyl carrier protein subunit</fullName>
    </submittedName>
</protein>
<dbReference type="RefSeq" id="WP_002561101.1">
    <property type="nucleotide sequence ID" value="NZ_CABJFV010000001.1"/>
</dbReference>
<dbReference type="EMBL" id="QSGO01000001">
    <property type="protein sequence ID" value="RHB38619.1"/>
    <property type="molecule type" value="Genomic_DNA"/>
</dbReference>
<dbReference type="InterPro" id="IPR001882">
    <property type="entry name" value="Biotin_BS"/>
</dbReference>
<accession>A0A413VYH1</accession>
<dbReference type="Gene3D" id="2.40.50.100">
    <property type="match status" value="1"/>
</dbReference>
<dbReference type="CDD" id="cd06850">
    <property type="entry name" value="biotinyl_domain"/>
    <property type="match status" value="1"/>
</dbReference>
<dbReference type="Pfam" id="PF00364">
    <property type="entry name" value="Biotin_lipoyl"/>
    <property type="match status" value="1"/>
</dbReference>
<comment type="caution">
    <text evidence="4">The sequence shown here is derived from an EMBL/GenBank/DDBJ whole genome shotgun (WGS) entry which is preliminary data.</text>
</comment>
<keyword evidence="1" id="KW-0092">Biotin</keyword>
<gene>
    <name evidence="4" type="ORF">DW888_02105</name>
</gene>
<evidence type="ECO:0000256" key="1">
    <source>
        <dbReference type="ARBA" id="ARBA00023267"/>
    </source>
</evidence>
<dbReference type="InterPro" id="IPR011053">
    <property type="entry name" value="Single_hybrid_motif"/>
</dbReference>
<dbReference type="SUPFAM" id="SSF51230">
    <property type="entry name" value="Single hybrid motif"/>
    <property type="match status" value="1"/>
</dbReference>
<dbReference type="GeneID" id="69503132"/>
<feature type="compositionally biased region" description="Low complexity" evidence="2">
    <location>
        <begin position="45"/>
        <end position="59"/>
    </location>
</feature>
<dbReference type="PROSITE" id="PS50968">
    <property type="entry name" value="BIOTINYL_LIPOYL"/>
    <property type="match status" value="1"/>
</dbReference>
<dbReference type="InterPro" id="IPR050709">
    <property type="entry name" value="Biotin_Carboxyl_Carrier/Decarb"/>
</dbReference>
<evidence type="ECO:0000259" key="3">
    <source>
        <dbReference type="PROSITE" id="PS50968"/>
    </source>
</evidence>
<reference evidence="4 5" key="1">
    <citation type="submission" date="2018-08" db="EMBL/GenBank/DDBJ databases">
        <title>A genome reference for cultivated species of the human gut microbiota.</title>
        <authorList>
            <person name="Zou Y."/>
            <person name="Xue W."/>
            <person name="Luo G."/>
        </authorList>
    </citation>
    <scope>NUCLEOTIDE SEQUENCE [LARGE SCALE GENOMIC DNA]</scope>
    <source>
        <strain evidence="4 5">AM40-30BH</strain>
    </source>
</reference>
<name>A0A413VYH1_9BACE</name>
<dbReference type="AlphaFoldDB" id="A0A413VYH1"/>
<proteinExistence type="predicted"/>
<feature type="region of interest" description="Disordered" evidence="2">
    <location>
        <begin position="45"/>
        <end position="84"/>
    </location>
</feature>
<evidence type="ECO:0000256" key="2">
    <source>
        <dbReference type="SAM" id="MobiDB-lite"/>
    </source>
</evidence>
<sequence length="147" mass="15838">MKQYKYKINGNLYNVTVNDPEENIVNVEVNGTPYKVELDKPVKPAVAPKPVTRPAAAPKTDSGAPVVQRPANTGSGKKDGVKSPLPGVILDIKIKEGDTVKKGQTVIILEAMKMENNINAHKDGKVVEIKVKQGDSVLEGTDLVIIE</sequence>
<dbReference type="Proteomes" id="UP000284379">
    <property type="component" value="Unassembled WGS sequence"/>
</dbReference>
<evidence type="ECO:0000313" key="5">
    <source>
        <dbReference type="Proteomes" id="UP000284379"/>
    </source>
</evidence>
<dbReference type="PANTHER" id="PTHR45266:SF3">
    <property type="entry name" value="OXALOACETATE DECARBOXYLASE ALPHA CHAIN"/>
    <property type="match status" value="1"/>
</dbReference>
<evidence type="ECO:0000313" key="4">
    <source>
        <dbReference type="EMBL" id="RHB38619.1"/>
    </source>
</evidence>
<dbReference type="PANTHER" id="PTHR45266">
    <property type="entry name" value="OXALOACETATE DECARBOXYLASE ALPHA CHAIN"/>
    <property type="match status" value="1"/>
</dbReference>